<protein>
    <recommendedName>
        <fullName evidence="3">Shugoshin C-terminal domain-containing protein</fullName>
    </recommendedName>
</protein>
<evidence type="ECO:0008006" key="3">
    <source>
        <dbReference type="Google" id="ProtNLM"/>
    </source>
</evidence>
<feature type="compositionally biased region" description="Basic and acidic residues" evidence="1">
    <location>
        <begin position="162"/>
        <end position="172"/>
    </location>
</feature>
<feature type="compositionally biased region" description="Polar residues" evidence="1">
    <location>
        <begin position="519"/>
        <end position="530"/>
    </location>
</feature>
<organism evidence="2">
    <name type="scientific">Skeletonema marinoi</name>
    <dbReference type="NCBI Taxonomy" id="267567"/>
    <lineage>
        <taxon>Eukaryota</taxon>
        <taxon>Sar</taxon>
        <taxon>Stramenopiles</taxon>
        <taxon>Ochrophyta</taxon>
        <taxon>Bacillariophyta</taxon>
        <taxon>Coscinodiscophyceae</taxon>
        <taxon>Thalassiosirophycidae</taxon>
        <taxon>Thalassiosirales</taxon>
        <taxon>Skeletonemataceae</taxon>
        <taxon>Skeletonema</taxon>
        <taxon>Skeletonema marinoi-dohrnii complex</taxon>
    </lineage>
</organism>
<proteinExistence type="predicted"/>
<feature type="region of interest" description="Disordered" evidence="1">
    <location>
        <begin position="702"/>
        <end position="804"/>
    </location>
</feature>
<feature type="compositionally biased region" description="Basic and acidic residues" evidence="1">
    <location>
        <begin position="856"/>
        <end position="868"/>
    </location>
</feature>
<feature type="compositionally biased region" description="Basic and acidic residues" evidence="1">
    <location>
        <begin position="541"/>
        <end position="550"/>
    </location>
</feature>
<gene>
    <name evidence="2" type="ORF">SMAR0320_LOCUS9837</name>
</gene>
<name>A0A7S2PIR1_9STRA</name>
<feature type="region of interest" description="Disordered" evidence="1">
    <location>
        <begin position="365"/>
        <end position="462"/>
    </location>
</feature>
<feature type="compositionally biased region" description="Low complexity" evidence="1">
    <location>
        <begin position="65"/>
        <end position="88"/>
    </location>
</feature>
<evidence type="ECO:0000313" key="2">
    <source>
        <dbReference type="EMBL" id="CAD9599547.1"/>
    </source>
</evidence>
<feature type="compositionally biased region" description="Polar residues" evidence="1">
    <location>
        <begin position="29"/>
        <end position="51"/>
    </location>
</feature>
<reference evidence="2" key="1">
    <citation type="submission" date="2021-01" db="EMBL/GenBank/DDBJ databases">
        <authorList>
            <person name="Corre E."/>
            <person name="Pelletier E."/>
            <person name="Niang G."/>
            <person name="Scheremetjew M."/>
            <person name="Finn R."/>
            <person name="Kale V."/>
            <person name="Holt S."/>
            <person name="Cochrane G."/>
            <person name="Meng A."/>
            <person name="Brown T."/>
            <person name="Cohen L."/>
        </authorList>
    </citation>
    <scope>NUCLEOTIDE SEQUENCE</scope>
    <source>
        <strain evidence="2">SM1012Den-03</strain>
    </source>
</reference>
<feature type="region of interest" description="Disordered" evidence="1">
    <location>
        <begin position="625"/>
        <end position="668"/>
    </location>
</feature>
<feature type="compositionally biased region" description="Low complexity" evidence="1">
    <location>
        <begin position="147"/>
        <end position="161"/>
    </location>
</feature>
<feature type="compositionally biased region" description="Low complexity" evidence="1">
    <location>
        <begin position="702"/>
        <end position="729"/>
    </location>
</feature>
<feature type="compositionally biased region" description="Low complexity" evidence="1">
    <location>
        <begin position="826"/>
        <end position="838"/>
    </location>
</feature>
<dbReference type="EMBL" id="HBGZ01013739">
    <property type="protein sequence ID" value="CAD9599547.1"/>
    <property type="molecule type" value="Transcribed_RNA"/>
</dbReference>
<feature type="region of interest" description="Disordered" evidence="1">
    <location>
        <begin position="1"/>
        <end position="97"/>
    </location>
</feature>
<feature type="region of interest" description="Disordered" evidence="1">
    <location>
        <begin position="268"/>
        <end position="316"/>
    </location>
</feature>
<evidence type="ECO:0000256" key="1">
    <source>
        <dbReference type="SAM" id="MobiDB-lite"/>
    </source>
</evidence>
<feature type="compositionally biased region" description="Low complexity" evidence="1">
    <location>
        <begin position="409"/>
        <end position="462"/>
    </location>
</feature>
<feature type="region of interest" description="Disordered" evidence="1">
    <location>
        <begin position="140"/>
        <end position="182"/>
    </location>
</feature>
<accession>A0A7S2PIR1</accession>
<feature type="region of interest" description="Disordered" evidence="1">
    <location>
        <begin position="499"/>
        <end position="566"/>
    </location>
</feature>
<sequence length="868" mass="91609">MKKSKAASTARMSRTTKQQLSQQPPPSSIMSNNENDVSFGNNVGTATNSAPPDNDYHNHHYSQKQQHLLVNNGNNNMNPPQNPLPSLQYSNGGMNAMYQQQGGQLGIGQNSQLSNGGQLNNGQLLQNGQQSQYVQINQGGQVHTMTRQQQQQQRQQQYPQQRQDHLNNKRQESSGSNGHGQLDADKVALSQKNHRLAKELSDLRVKHREETKVVSRLTMENMNLASRCRQVISEAADLKRKLSGYEKRHGDFGILQKEVLLLRRQIEKQHGNGNGGVEKGGSSRRNRSTSPKKEKRNSGSDGGTSSNTPVDEKKKKKALASAAAAVVSGSVTSLETKNSGETTDLDRIMAQELFKKNGGATAAAGAAAANAGSGSGGGALDGSSGNAPEKKEGSAIAVTKKFQELNISTTTTATTTTTNNGSKVTSASSSNATASGKRSVTPAATITSSTTESANNNSNISTANTKIPISVTTSSATQKDDEFDAEIDMVDFFATSSKPTLGTSSSSAAAANISSNNSGTDTLPATSSQHARSHITHKLKKTETDDHMPEELVGIPGDLLSPSASSKKNVGDNLLSSLDAFEASFASAFPETSFSIKSEAPSSTQLDMSFDVPVFDPFFKSSANKDRDGSLTSTSLQSSPKPKTSSLSSSSLGVTGSGSNHHKDGMKSQLKDLFPDSALTTSPKRGLDLTFDSTFSDVDIGGVGGSSSNSKSGKGKSSLSADKLDSAFSRAHASTPPKTSGGGVKLSSSNRPASLDMSAEIEQLDALASATEKADGGDRKRSIRKVKTPLSYAEPSTKQKLRRGDVLFPKIDADRKMELEAKRSKSGGAAVAAASGRSPTTDLDRIMSEHFSVGNNKKDNKKDGAAPS</sequence>
<dbReference type="AlphaFoldDB" id="A0A7S2PIR1"/>
<feature type="compositionally biased region" description="Basic residues" evidence="1">
    <location>
        <begin position="531"/>
        <end position="540"/>
    </location>
</feature>
<feature type="compositionally biased region" description="Polar residues" evidence="1">
    <location>
        <begin position="1"/>
        <end position="17"/>
    </location>
</feature>
<feature type="compositionally biased region" description="Low complexity" evidence="1">
    <location>
        <begin position="499"/>
        <end position="518"/>
    </location>
</feature>
<feature type="compositionally biased region" description="Low complexity" evidence="1">
    <location>
        <begin position="630"/>
        <end position="659"/>
    </location>
</feature>
<feature type="region of interest" description="Disordered" evidence="1">
    <location>
        <begin position="820"/>
        <end position="868"/>
    </location>
</feature>